<accession>A0ABQ0K253</accession>
<sequence>MPIVETGYEHIILNEKKVPIIAGTKMKVIEIILDKIAYGWSPEELQYQHPHLTLGQIYSALAYYSDHQEKLDQEIETQLKQLDQMKKEAKPSPLIVRLKAKKLI</sequence>
<keyword evidence="2" id="KW-1185">Reference proteome</keyword>
<dbReference type="RefSeq" id="WP_052564768.1">
    <property type="nucleotide sequence ID" value="NZ_BAFN01000001.1"/>
</dbReference>
<comment type="caution">
    <text evidence="1">The sequence shown here is derived from an EMBL/GenBank/DDBJ whole genome shotgun (WGS) entry which is preliminary data.</text>
</comment>
<dbReference type="InterPro" id="IPR007367">
    <property type="entry name" value="DUF433"/>
</dbReference>
<dbReference type="InterPro" id="IPR036388">
    <property type="entry name" value="WH-like_DNA-bd_sf"/>
</dbReference>
<evidence type="ECO:0000313" key="2">
    <source>
        <dbReference type="Proteomes" id="UP000032309"/>
    </source>
</evidence>
<name>A0ABQ0K253_9BACT</name>
<proteinExistence type="predicted"/>
<dbReference type="InterPro" id="IPR009057">
    <property type="entry name" value="Homeodomain-like_sf"/>
</dbReference>
<gene>
    <name evidence="1" type="ORF">BROSI_A3358</name>
</gene>
<dbReference type="PANTHER" id="PTHR34849:SF1">
    <property type="entry name" value="SLR0770 PROTEIN"/>
    <property type="match status" value="1"/>
</dbReference>
<protein>
    <recommendedName>
        <fullName evidence="3">DUF433 domain-containing protein</fullName>
    </recommendedName>
</protein>
<dbReference type="SUPFAM" id="SSF46689">
    <property type="entry name" value="Homeodomain-like"/>
    <property type="match status" value="1"/>
</dbReference>
<dbReference type="Pfam" id="PF04255">
    <property type="entry name" value="DUF433"/>
    <property type="match status" value="1"/>
</dbReference>
<dbReference type="Proteomes" id="UP000032309">
    <property type="component" value="Unassembled WGS sequence"/>
</dbReference>
<evidence type="ECO:0000313" key="1">
    <source>
        <dbReference type="EMBL" id="GAN34815.1"/>
    </source>
</evidence>
<dbReference type="EMBL" id="BAFN01000001">
    <property type="protein sequence ID" value="GAN34815.1"/>
    <property type="molecule type" value="Genomic_DNA"/>
</dbReference>
<dbReference type="Gene3D" id="1.10.10.10">
    <property type="entry name" value="Winged helix-like DNA-binding domain superfamily/Winged helix DNA-binding domain"/>
    <property type="match status" value="1"/>
</dbReference>
<evidence type="ECO:0008006" key="3">
    <source>
        <dbReference type="Google" id="ProtNLM"/>
    </source>
</evidence>
<organism evidence="1 2">
    <name type="scientific">Candidatus Brocadia sinica JPN1</name>
    <dbReference type="NCBI Taxonomy" id="1197129"/>
    <lineage>
        <taxon>Bacteria</taxon>
        <taxon>Pseudomonadati</taxon>
        <taxon>Planctomycetota</taxon>
        <taxon>Candidatus Brocadiia</taxon>
        <taxon>Candidatus Brocadiales</taxon>
        <taxon>Candidatus Brocadiaceae</taxon>
        <taxon>Candidatus Brocadia</taxon>
    </lineage>
</organism>
<dbReference type="PANTHER" id="PTHR34849">
    <property type="entry name" value="SSL5025 PROTEIN"/>
    <property type="match status" value="1"/>
</dbReference>
<reference evidence="2" key="1">
    <citation type="journal article" date="2015" name="Genome Announc.">
        <title>Draft Genome Sequence of an Anaerobic Ammonium-Oxidizing Bacterium, "Candidatus Brocadia sinica".</title>
        <authorList>
            <person name="Oshiki M."/>
            <person name="Shinyako-Hata K."/>
            <person name="Satoh H."/>
            <person name="Okabe S."/>
        </authorList>
    </citation>
    <scope>NUCLEOTIDE SEQUENCE [LARGE SCALE GENOMIC DNA]</scope>
    <source>
        <strain evidence="2">JPN1</strain>
    </source>
</reference>